<proteinExistence type="predicted"/>
<dbReference type="AlphaFoldDB" id="A0A8H5GXN0"/>
<protein>
    <submittedName>
        <fullName evidence="3">Uncharacterized protein</fullName>
    </submittedName>
</protein>
<keyword evidence="2" id="KW-1133">Transmembrane helix</keyword>
<evidence type="ECO:0000313" key="4">
    <source>
        <dbReference type="Proteomes" id="UP000559256"/>
    </source>
</evidence>
<feature type="region of interest" description="Disordered" evidence="1">
    <location>
        <begin position="218"/>
        <end position="240"/>
    </location>
</feature>
<dbReference type="EMBL" id="JAACJM010000004">
    <property type="protein sequence ID" value="KAF5372872.1"/>
    <property type="molecule type" value="Genomic_DNA"/>
</dbReference>
<organism evidence="3 4">
    <name type="scientific">Tetrapyrgos nigripes</name>
    <dbReference type="NCBI Taxonomy" id="182062"/>
    <lineage>
        <taxon>Eukaryota</taxon>
        <taxon>Fungi</taxon>
        <taxon>Dikarya</taxon>
        <taxon>Basidiomycota</taxon>
        <taxon>Agaricomycotina</taxon>
        <taxon>Agaricomycetes</taxon>
        <taxon>Agaricomycetidae</taxon>
        <taxon>Agaricales</taxon>
        <taxon>Marasmiineae</taxon>
        <taxon>Marasmiaceae</taxon>
        <taxon>Tetrapyrgos</taxon>
    </lineage>
</organism>
<feature type="compositionally biased region" description="Polar residues" evidence="1">
    <location>
        <begin position="223"/>
        <end position="240"/>
    </location>
</feature>
<evidence type="ECO:0000256" key="2">
    <source>
        <dbReference type="SAM" id="Phobius"/>
    </source>
</evidence>
<feature type="transmembrane region" description="Helical" evidence="2">
    <location>
        <begin position="158"/>
        <end position="183"/>
    </location>
</feature>
<sequence length="240" mass="26844">MMTSHSVRPSPASSVHLNSSDVLEQLRSPIRPPDAAVQSKEVFRLLRRAEYELEYNCAHALSLQAELDSVNATRNMLEASIVQALSESFQADLDSVNTKRDTLEAYVTACRSIFEFASVHKLPIEILTTIFALCGTNTFRRLWGKDRRKSWERSLCSLYALGSIGLTTAFSAVGAAIVPFIAGAIAQGAWIWSLQPFMIGMLELQFLTWTCVPKKPRIRSHNETNSNPDTNRTQMTRMGF</sequence>
<keyword evidence="2" id="KW-0812">Transmembrane</keyword>
<dbReference type="Proteomes" id="UP000559256">
    <property type="component" value="Unassembled WGS sequence"/>
</dbReference>
<keyword evidence="4" id="KW-1185">Reference proteome</keyword>
<feature type="transmembrane region" description="Helical" evidence="2">
    <location>
        <begin position="189"/>
        <end position="212"/>
    </location>
</feature>
<keyword evidence="2" id="KW-0472">Membrane</keyword>
<evidence type="ECO:0000313" key="3">
    <source>
        <dbReference type="EMBL" id="KAF5372872.1"/>
    </source>
</evidence>
<reference evidence="3 4" key="1">
    <citation type="journal article" date="2020" name="ISME J.">
        <title>Uncovering the hidden diversity of litter-decomposition mechanisms in mushroom-forming fungi.</title>
        <authorList>
            <person name="Floudas D."/>
            <person name="Bentzer J."/>
            <person name="Ahren D."/>
            <person name="Johansson T."/>
            <person name="Persson P."/>
            <person name="Tunlid A."/>
        </authorList>
    </citation>
    <scope>NUCLEOTIDE SEQUENCE [LARGE SCALE GENOMIC DNA]</scope>
    <source>
        <strain evidence="3 4">CBS 291.85</strain>
    </source>
</reference>
<gene>
    <name evidence="3" type="ORF">D9758_001446</name>
</gene>
<accession>A0A8H5GXN0</accession>
<name>A0A8H5GXN0_9AGAR</name>
<evidence type="ECO:0000256" key="1">
    <source>
        <dbReference type="SAM" id="MobiDB-lite"/>
    </source>
</evidence>
<comment type="caution">
    <text evidence="3">The sequence shown here is derived from an EMBL/GenBank/DDBJ whole genome shotgun (WGS) entry which is preliminary data.</text>
</comment>